<dbReference type="PROSITE" id="PS00198">
    <property type="entry name" value="4FE4S_FER_1"/>
    <property type="match status" value="2"/>
</dbReference>
<dbReference type="GO" id="GO:0016903">
    <property type="term" value="F:oxidoreductase activity, acting on the aldehyde or oxo group of donors"/>
    <property type="evidence" value="ECO:0007669"/>
    <property type="project" value="InterPro"/>
</dbReference>
<evidence type="ECO:0000256" key="5">
    <source>
        <dbReference type="ARBA" id="ARBA00022982"/>
    </source>
</evidence>
<protein>
    <submittedName>
        <fullName evidence="10">Pyruvate:ferredoxin (Flavodoxin) oxidoreductase</fullName>
    </submittedName>
</protein>
<dbReference type="InterPro" id="IPR017900">
    <property type="entry name" value="4Fe4S_Fe_S_CS"/>
</dbReference>
<evidence type="ECO:0000256" key="2">
    <source>
        <dbReference type="ARBA" id="ARBA00022448"/>
    </source>
</evidence>
<reference evidence="10" key="1">
    <citation type="submission" date="2020-10" db="EMBL/GenBank/DDBJ databases">
        <authorList>
            <person name="Gilroy R."/>
        </authorList>
    </citation>
    <scope>NUCLEOTIDE SEQUENCE</scope>
    <source>
        <strain evidence="10">CHK147-3167</strain>
    </source>
</reference>
<evidence type="ECO:0000256" key="8">
    <source>
        <dbReference type="ARBA" id="ARBA00023014"/>
    </source>
</evidence>
<keyword evidence="4" id="KW-0479">Metal-binding</keyword>
<dbReference type="Gene3D" id="3.40.920.10">
    <property type="entry name" value="Pyruvate-ferredoxin oxidoreductase, PFOR, domain III"/>
    <property type="match status" value="1"/>
</dbReference>
<keyword evidence="7" id="KW-0408">Iron</keyword>
<evidence type="ECO:0000256" key="6">
    <source>
        <dbReference type="ARBA" id="ARBA00023002"/>
    </source>
</evidence>
<dbReference type="PANTHER" id="PTHR32154:SF0">
    <property type="entry name" value="PYRUVATE-FLAVODOXIN OXIDOREDUCTASE-RELATED"/>
    <property type="match status" value="1"/>
</dbReference>
<keyword evidence="3" id="KW-0004">4Fe-4S</keyword>
<dbReference type="SUPFAM" id="SSF52922">
    <property type="entry name" value="TK C-terminal domain-like"/>
    <property type="match status" value="1"/>
</dbReference>
<evidence type="ECO:0000256" key="4">
    <source>
        <dbReference type="ARBA" id="ARBA00022723"/>
    </source>
</evidence>
<organism evidence="10 11">
    <name type="scientific">Candidatus Coprosoma intestinipullorum</name>
    <dbReference type="NCBI Taxonomy" id="2840752"/>
    <lineage>
        <taxon>Bacteria</taxon>
        <taxon>Bacillati</taxon>
        <taxon>Bacillota</taxon>
        <taxon>Bacillota incertae sedis</taxon>
        <taxon>Candidatus Coprosoma</taxon>
    </lineage>
</organism>
<dbReference type="InterPro" id="IPR033412">
    <property type="entry name" value="PFOR_II"/>
</dbReference>
<gene>
    <name evidence="10" type="primary">nifJ</name>
    <name evidence="10" type="ORF">IAB27_00500</name>
</gene>
<evidence type="ECO:0000256" key="1">
    <source>
        <dbReference type="ARBA" id="ARBA00009032"/>
    </source>
</evidence>
<name>A0A9D0ZPH1_9FIRM</name>
<keyword evidence="6" id="KW-0560">Oxidoreductase</keyword>
<dbReference type="FunFam" id="3.40.50.920:FF:000007">
    <property type="entry name" value="Pyruvate:ferredoxin (Flavodoxin) oxidoreductase"/>
    <property type="match status" value="1"/>
</dbReference>
<dbReference type="Gene3D" id="3.30.70.20">
    <property type="match status" value="1"/>
</dbReference>
<dbReference type="Gene3D" id="3.40.50.970">
    <property type="match status" value="2"/>
</dbReference>
<dbReference type="Pfam" id="PF01558">
    <property type="entry name" value="POR"/>
    <property type="match status" value="1"/>
</dbReference>
<evidence type="ECO:0000313" key="10">
    <source>
        <dbReference type="EMBL" id="HIQ90098.1"/>
    </source>
</evidence>
<reference evidence="10" key="2">
    <citation type="journal article" date="2021" name="PeerJ">
        <title>Extensive microbial diversity within the chicken gut microbiome revealed by metagenomics and culture.</title>
        <authorList>
            <person name="Gilroy R."/>
            <person name="Ravi A."/>
            <person name="Getino M."/>
            <person name="Pursley I."/>
            <person name="Horton D.L."/>
            <person name="Alikhan N.F."/>
            <person name="Baker D."/>
            <person name="Gharbi K."/>
            <person name="Hall N."/>
            <person name="Watson M."/>
            <person name="Adriaenssens E.M."/>
            <person name="Foster-Nyarko E."/>
            <person name="Jarju S."/>
            <person name="Secka A."/>
            <person name="Antonio M."/>
            <person name="Oren A."/>
            <person name="Chaudhuri R.R."/>
            <person name="La Ragione R."/>
            <person name="Hildebrand F."/>
            <person name="Pallen M.J."/>
        </authorList>
    </citation>
    <scope>NUCLEOTIDE SEQUENCE</scope>
    <source>
        <strain evidence="10">CHK147-3167</strain>
    </source>
</reference>
<sequence length="1118" mass="125112">MNMKQIIADGNEACSRASYLFTELAGIYPITPSTPMPESIDKWSGEGKKNIFGEIPKVVEMQSEAGAIGLVHGALQSGTLATTYTASQGLLLMIPNLYKIAGEMWPFVMHVAARSLSTHALSIFGDHQDVYSVRSTGICMLASSSVEDAYYLALVAHLSSLKASLPFLHFFDGFRTSHELNKITILDEEDIKPLIPIDALKNFRNRALTKNAVTRGTNQNPDIYFQITESRNRFYNVTPDIVNHYMQEINKLSGKNYKPFNYYGSKTAKKVIVAMGSVCETIKETIDYLGGEIGLIEVHLYRPFSSKYLLDVLPETTEKIAVLDRTKEAGSAGEPLYLDVSSVLRDKNIKVARGRYGLSSKDTTPGMIKAVYDMLDDPKPEFTIGIDDDVTNLSLKYSNINTNHTSEFLIYGYGSDGMVSCSKSLINIIGTKENQYVQGYFEYDSKKSGGVTASHLRFSKEKIRSTYFVHNPELVVISKDTYLENFDPISDIKENGTLLINTSKTEEEILEALKPFKKTLNTKNISLYIIDADKIARENNLNRKISMIMEKAIFNLTNLIDEKEATQKLEEYIIKKFAVKSKTVAENNIKSLKDVDTMIKHVKLDTNSSDLDFNSKTIYDALSHREGGKLKVSDFSGYEDGTFIHTEPEMQNISEFVPKWIQENCIQCGMCSLVCPHGVIRPFLLNEEEYASAPDYIQRECKPALGIPNHYYIIAISAKNCTGCGVCINTCPGLRGNKALAFESLKDSKNDLIFDYLIENVTEKHNFKKETIKGSQFIQPKFCFHGACAGCGETAYIKLLTQLTGDNLIIANATGCSSIYGGELPNAPYQVPWASSLFEDNAEFGYGILMGYENKRNQIRTIMQKVSDPLFTKWLENEDDYEITKEISNQINYEKYPELKPFKDYIPAKSIWEIGGDGWAYDIGFSGIDHVLSSGENVKILVLDTEVYSNTGGQVSKATPEGMVAQFASRGKKTYRKDLARIAMSYPNAYVAQICLGGNMLQTINALSEAIKHKGPALIIAYCPCISHGLKGGMGQSIASEALATKCGYFPLFRYDGTTETFILDTKNPNFDLYEEYLNTQTRYSMLKNVNKEEADNMLKLNKEAAIKRFNYYKNLSN</sequence>
<dbReference type="FunFam" id="3.40.50.970:FF:000012">
    <property type="entry name" value="Pyruvate:ferredoxin (Flavodoxin) oxidoreductase"/>
    <property type="match status" value="1"/>
</dbReference>
<dbReference type="EMBL" id="DVFV01000013">
    <property type="protein sequence ID" value="HIQ90098.1"/>
    <property type="molecule type" value="Genomic_DNA"/>
</dbReference>
<dbReference type="InterPro" id="IPR019752">
    <property type="entry name" value="Pyrv/ketoisovalerate_OxRed_cat"/>
</dbReference>
<keyword evidence="2" id="KW-0813">Transport</keyword>
<dbReference type="InterPro" id="IPR011766">
    <property type="entry name" value="TPP_enzyme_TPP-bd"/>
</dbReference>
<dbReference type="Gene3D" id="3.40.50.920">
    <property type="match status" value="1"/>
</dbReference>
<dbReference type="GO" id="GO:0006979">
    <property type="term" value="P:response to oxidative stress"/>
    <property type="evidence" value="ECO:0007669"/>
    <property type="project" value="TreeGrafter"/>
</dbReference>
<dbReference type="PANTHER" id="PTHR32154">
    <property type="entry name" value="PYRUVATE-FLAVODOXIN OXIDOREDUCTASE-RELATED"/>
    <property type="match status" value="1"/>
</dbReference>
<dbReference type="NCBIfam" id="TIGR02176">
    <property type="entry name" value="pyruv_ox_red"/>
    <property type="match status" value="1"/>
</dbReference>
<dbReference type="AlphaFoldDB" id="A0A9D0ZPH1"/>
<dbReference type="InterPro" id="IPR017896">
    <property type="entry name" value="4Fe4S_Fe-S-bd"/>
</dbReference>
<dbReference type="InterPro" id="IPR011895">
    <property type="entry name" value="Pyrv_flavodox_OxRed"/>
</dbReference>
<keyword evidence="10" id="KW-0670">Pyruvate</keyword>
<comment type="caution">
    <text evidence="10">The sequence shown here is derived from an EMBL/GenBank/DDBJ whole genome shotgun (WGS) entry which is preliminary data.</text>
</comment>
<feature type="domain" description="4Fe-4S ferredoxin-type" evidence="9">
    <location>
        <begin position="656"/>
        <end position="685"/>
    </location>
</feature>
<dbReference type="Pfam" id="PF02775">
    <property type="entry name" value="TPP_enzyme_C"/>
    <property type="match status" value="1"/>
</dbReference>
<feature type="domain" description="4Fe-4S ferredoxin-type" evidence="9">
    <location>
        <begin position="712"/>
        <end position="732"/>
    </location>
</feature>
<dbReference type="Pfam" id="PF01855">
    <property type="entry name" value="POR_N"/>
    <property type="match status" value="1"/>
</dbReference>
<dbReference type="CDD" id="cd07034">
    <property type="entry name" value="TPP_PYR_PFOR_IOR-alpha_like"/>
    <property type="match status" value="1"/>
</dbReference>
<evidence type="ECO:0000313" key="11">
    <source>
        <dbReference type="Proteomes" id="UP000886786"/>
    </source>
</evidence>
<dbReference type="Proteomes" id="UP000886786">
    <property type="component" value="Unassembled WGS sequence"/>
</dbReference>
<dbReference type="SUPFAM" id="SSF52518">
    <property type="entry name" value="Thiamin diphosphate-binding fold (THDP-binding)"/>
    <property type="match status" value="2"/>
</dbReference>
<evidence type="ECO:0000259" key="9">
    <source>
        <dbReference type="PROSITE" id="PS51379"/>
    </source>
</evidence>
<dbReference type="InterPro" id="IPR009014">
    <property type="entry name" value="Transketo_C/PFOR_II"/>
</dbReference>
<accession>A0A9D0ZPH1</accession>
<evidence type="ECO:0000256" key="7">
    <source>
        <dbReference type="ARBA" id="ARBA00023004"/>
    </source>
</evidence>
<dbReference type="GO" id="GO:0051539">
    <property type="term" value="F:4 iron, 4 sulfur cluster binding"/>
    <property type="evidence" value="ECO:0007669"/>
    <property type="project" value="UniProtKB-KW"/>
</dbReference>
<dbReference type="InterPro" id="IPR029061">
    <property type="entry name" value="THDP-binding"/>
</dbReference>
<dbReference type="Pfam" id="PF17147">
    <property type="entry name" value="PFOR_II"/>
    <property type="match status" value="1"/>
</dbReference>
<dbReference type="InterPro" id="IPR050722">
    <property type="entry name" value="Pyruvate:ferred/Flavod_OxRd"/>
</dbReference>
<dbReference type="InterPro" id="IPR002880">
    <property type="entry name" value="Pyrv_Fd/Flavodoxin_OxRdtase_N"/>
</dbReference>
<dbReference type="InterPro" id="IPR002869">
    <property type="entry name" value="Pyrv_flavodox_OxRed_cen"/>
</dbReference>
<dbReference type="Pfam" id="PF12838">
    <property type="entry name" value="Fer4_7"/>
    <property type="match status" value="1"/>
</dbReference>
<dbReference type="GO" id="GO:0022900">
    <property type="term" value="P:electron transport chain"/>
    <property type="evidence" value="ECO:0007669"/>
    <property type="project" value="InterPro"/>
</dbReference>
<dbReference type="GO" id="GO:0005506">
    <property type="term" value="F:iron ion binding"/>
    <property type="evidence" value="ECO:0007669"/>
    <property type="project" value="InterPro"/>
</dbReference>
<proteinExistence type="inferred from homology"/>
<dbReference type="SUPFAM" id="SSF53323">
    <property type="entry name" value="Pyruvate-ferredoxin oxidoreductase, PFOR, domain III"/>
    <property type="match status" value="1"/>
</dbReference>
<dbReference type="PROSITE" id="PS51379">
    <property type="entry name" value="4FE4S_FER_2"/>
    <property type="match status" value="2"/>
</dbReference>
<keyword evidence="8" id="KW-0411">Iron-sulfur</keyword>
<keyword evidence="5" id="KW-0249">Electron transport</keyword>
<comment type="similarity">
    <text evidence="1">Belongs to the pyruvate:ferredoxin/flavodoxin oxidoreductase family.</text>
</comment>
<dbReference type="GO" id="GO:0030976">
    <property type="term" value="F:thiamine pyrophosphate binding"/>
    <property type="evidence" value="ECO:0007669"/>
    <property type="project" value="InterPro"/>
</dbReference>
<evidence type="ECO:0000256" key="3">
    <source>
        <dbReference type="ARBA" id="ARBA00022485"/>
    </source>
</evidence>
<dbReference type="SUPFAM" id="SSF54862">
    <property type="entry name" value="4Fe-4S ferredoxins"/>
    <property type="match status" value="1"/>
</dbReference>